<comment type="caution">
    <text evidence="3">The sequence shown here is derived from an EMBL/GenBank/DDBJ whole genome shotgun (WGS) entry which is preliminary data.</text>
</comment>
<sequence>MDSGNSCSLNSSSGGDDQDQYDSLRNTHESSISAFVNPSNNTHQVNNNSNFFSNSNQQQQPPPPPLHPHMSHDHPHQQQQSSINFDHLSNYLNPFSSSRSSPQTQNSLLNLDMVWPKNIITSVEPNNSTNNNHLMGSSSSPSSSAQQHNQYLGGNIHFSNPLVQPSLGDGSARVSSDNHHQKATRNPKKRTRASRRAPTTVLTTDTSNFRAMVQEFTGIPAAPFSASTPVFPRSRFDLFNTSATGKQSGLSAPPPYLLRPFPHKVNHQLPSSSTSINNTTGTTDSAHHSNEPHIQNLTFQSLLNPNHQQQSNVPMLFAHHDKSKVPQSSLSNDNPQLRMAAMEEFNMNINTTATTTSHGILGGTLSNLVDTSNDMALGINSGSHHNGNENNDHLGSSFSGNYDCSQRIGGTNISSNSKMNFTGSSTSDFHTDNVGDGFNKR</sequence>
<feature type="region of interest" description="Disordered" evidence="1">
    <location>
        <begin position="413"/>
        <end position="441"/>
    </location>
</feature>
<gene>
    <name evidence="3" type="ORF">MKW98_001273</name>
</gene>
<name>A0AAD4SUR7_9MAGN</name>
<dbReference type="EMBL" id="JAJJMB010008870">
    <property type="protein sequence ID" value="KAI3920017.1"/>
    <property type="molecule type" value="Genomic_DNA"/>
</dbReference>
<feature type="compositionally biased region" description="Low complexity" evidence="1">
    <location>
        <begin position="271"/>
        <end position="284"/>
    </location>
</feature>
<feature type="compositionally biased region" description="Polar residues" evidence="1">
    <location>
        <begin position="145"/>
        <end position="163"/>
    </location>
</feature>
<evidence type="ECO:0000256" key="1">
    <source>
        <dbReference type="SAM" id="MobiDB-lite"/>
    </source>
</evidence>
<organism evidence="3 4">
    <name type="scientific">Papaver atlanticum</name>
    <dbReference type="NCBI Taxonomy" id="357466"/>
    <lineage>
        <taxon>Eukaryota</taxon>
        <taxon>Viridiplantae</taxon>
        <taxon>Streptophyta</taxon>
        <taxon>Embryophyta</taxon>
        <taxon>Tracheophyta</taxon>
        <taxon>Spermatophyta</taxon>
        <taxon>Magnoliopsida</taxon>
        <taxon>Ranunculales</taxon>
        <taxon>Papaveraceae</taxon>
        <taxon>Papaveroideae</taxon>
        <taxon>Papaver</taxon>
    </lineage>
</organism>
<dbReference type="InterPro" id="IPR008889">
    <property type="entry name" value="VQ"/>
</dbReference>
<feature type="region of interest" description="Disordered" evidence="1">
    <location>
        <begin position="122"/>
        <end position="203"/>
    </location>
</feature>
<feature type="compositionally biased region" description="Polar residues" evidence="1">
    <location>
        <begin position="122"/>
        <end position="136"/>
    </location>
</feature>
<feature type="compositionally biased region" description="Basic residues" evidence="1">
    <location>
        <begin position="181"/>
        <end position="195"/>
    </location>
</feature>
<dbReference type="Proteomes" id="UP001202328">
    <property type="component" value="Unassembled WGS sequence"/>
</dbReference>
<protein>
    <recommendedName>
        <fullName evidence="2">VQ domain-containing protein</fullName>
    </recommendedName>
</protein>
<proteinExistence type="predicted"/>
<dbReference type="PANTHER" id="PTHR33179">
    <property type="entry name" value="VQ MOTIF-CONTAINING PROTEIN"/>
    <property type="match status" value="1"/>
</dbReference>
<keyword evidence="4" id="KW-1185">Reference proteome</keyword>
<feature type="region of interest" description="Disordered" evidence="1">
    <location>
        <begin position="1"/>
        <end position="81"/>
    </location>
</feature>
<evidence type="ECO:0000259" key="2">
    <source>
        <dbReference type="Pfam" id="PF05678"/>
    </source>
</evidence>
<dbReference type="AlphaFoldDB" id="A0AAD4SUR7"/>
<dbReference type="Pfam" id="PF05678">
    <property type="entry name" value="VQ"/>
    <property type="match status" value="1"/>
</dbReference>
<feature type="domain" description="VQ" evidence="2">
    <location>
        <begin position="196"/>
        <end position="223"/>
    </location>
</feature>
<dbReference type="PANTHER" id="PTHR33179:SF4">
    <property type="entry name" value="VQ MOTIF-CONTAINING PROTEIN"/>
    <property type="match status" value="1"/>
</dbReference>
<accession>A0AAD4SUR7</accession>
<evidence type="ECO:0000313" key="3">
    <source>
        <dbReference type="EMBL" id="KAI3920017.1"/>
    </source>
</evidence>
<dbReference type="InterPro" id="IPR039609">
    <property type="entry name" value="VQ_15/22"/>
</dbReference>
<evidence type="ECO:0000313" key="4">
    <source>
        <dbReference type="Proteomes" id="UP001202328"/>
    </source>
</evidence>
<feature type="compositionally biased region" description="Low complexity" evidence="1">
    <location>
        <begin position="1"/>
        <end position="15"/>
    </location>
</feature>
<feature type="compositionally biased region" description="Polar residues" evidence="1">
    <location>
        <begin position="413"/>
        <end position="428"/>
    </location>
</feature>
<feature type="region of interest" description="Disordered" evidence="1">
    <location>
        <begin position="268"/>
        <end position="289"/>
    </location>
</feature>
<feature type="compositionally biased region" description="Low complexity" evidence="1">
    <location>
        <begin position="36"/>
        <end position="59"/>
    </location>
</feature>
<reference evidence="3" key="1">
    <citation type="submission" date="2022-04" db="EMBL/GenBank/DDBJ databases">
        <title>A functionally conserved STORR gene fusion in Papaver species that diverged 16.8 million years ago.</title>
        <authorList>
            <person name="Catania T."/>
        </authorList>
    </citation>
    <scope>NUCLEOTIDE SEQUENCE</scope>
    <source>
        <strain evidence="3">S-188037</strain>
    </source>
</reference>
<feature type="compositionally biased region" description="Basic and acidic residues" evidence="1">
    <location>
        <begin position="429"/>
        <end position="441"/>
    </location>
</feature>